<dbReference type="Gramene" id="TraesCAD_scaffold_003019_01G000200.1">
    <property type="protein sequence ID" value="TraesCAD_scaffold_003019_01G000200.1"/>
    <property type="gene ID" value="TraesCAD_scaffold_003019_01G000200"/>
</dbReference>
<dbReference type="PANTHER" id="PTHR31672">
    <property type="entry name" value="BNACNNG10540D PROTEIN"/>
    <property type="match status" value="1"/>
</dbReference>
<dbReference type="PROSITE" id="PS50181">
    <property type="entry name" value="FBOX"/>
    <property type="match status" value="1"/>
</dbReference>
<feature type="domain" description="F-box" evidence="1">
    <location>
        <begin position="8"/>
        <end position="55"/>
    </location>
</feature>
<dbReference type="Gramene" id="TraesARI7A03G03990750.1">
    <property type="protein sequence ID" value="TraesARI7A03G03990750.1"/>
    <property type="gene ID" value="TraesARI7A03G03990750"/>
</dbReference>
<dbReference type="InterPro" id="IPR017451">
    <property type="entry name" value="F-box-assoc_interact_dom"/>
</dbReference>
<dbReference type="OMA" id="IAKKQYC"/>
<dbReference type="Gramene" id="TraesCS7A02G507000.1">
    <property type="protein sequence ID" value="TraesCS7A02G507000.1.cds1"/>
    <property type="gene ID" value="TraesCS7A02G507000"/>
</dbReference>
<dbReference type="EnsemblPlants" id="TraesCS7A02G507000.1">
    <property type="protein sequence ID" value="TraesCS7A02G507000.1.cds1"/>
    <property type="gene ID" value="TraesCS7A02G507000"/>
</dbReference>
<dbReference type="Gramene" id="TraesCLE_scaffold_133802_01G000200.1">
    <property type="protein sequence ID" value="TraesCLE_scaffold_133802_01G000200.1"/>
    <property type="gene ID" value="TraesCLE_scaffold_133802_01G000200"/>
</dbReference>
<accession>A0A3B6RNL8</accession>
<evidence type="ECO:0000259" key="1">
    <source>
        <dbReference type="PROSITE" id="PS50181"/>
    </source>
</evidence>
<dbReference type="InterPro" id="IPR050796">
    <property type="entry name" value="SCF_F-box_component"/>
</dbReference>
<dbReference type="Pfam" id="PF00646">
    <property type="entry name" value="F-box"/>
    <property type="match status" value="1"/>
</dbReference>
<dbReference type="Gramene" id="TraesJUL7A03G04052280.1">
    <property type="protein sequence ID" value="TraesJUL7A03G04052280.1.CDS1"/>
    <property type="gene ID" value="TraesJUL7A03G04052280"/>
</dbReference>
<dbReference type="SMART" id="SM00256">
    <property type="entry name" value="FBOX"/>
    <property type="match status" value="1"/>
</dbReference>
<dbReference type="InterPro" id="IPR036047">
    <property type="entry name" value="F-box-like_dom_sf"/>
</dbReference>
<reference evidence="2" key="1">
    <citation type="submission" date="2018-08" db="EMBL/GenBank/DDBJ databases">
        <authorList>
            <person name="Rossello M."/>
        </authorList>
    </citation>
    <scope>NUCLEOTIDE SEQUENCE [LARGE SCALE GENOMIC DNA]</scope>
    <source>
        <strain evidence="2">cv. Chinese Spring</strain>
    </source>
</reference>
<dbReference type="PANTHER" id="PTHR31672:SF2">
    <property type="entry name" value="F-BOX DOMAIN-CONTAINING PROTEIN"/>
    <property type="match status" value="1"/>
</dbReference>
<dbReference type="InterPro" id="IPR001810">
    <property type="entry name" value="F-box_dom"/>
</dbReference>
<proteinExistence type="predicted"/>
<dbReference type="Gramene" id="TraesLAC7A03G03968950.1">
    <property type="protein sequence ID" value="TraesLAC7A03G03968950.1.CDS1"/>
    <property type="gene ID" value="TraesLAC7A03G03968950"/>
</dbReference>
<dbReference type="Gramene" id="TraesSYM7A03G03969650.1">
    <property type="protein sequence ID" value="TraesSYM7A03G03969650.1.CDS1"/>
    <property type="gene ID" value="TraesSYM7A03G03969650"/>
</dbReference>
<dbReference type="Gramene" id="TraesMAC7A03G04013240.1">
    <property type="protein sequence ID" value="TraesMAC7A03G04013240.1.CDS1"/>
    <property type="gene ID" value="TraesMAC7A03G04013240"/>
</dbReference>
<name>A0A3B6RNL8_WHEAT</name>
<dbReference type="Gramene" id="TraesROB_scaffold_004891_01G000100.1">
    <property type="protein sequence ID" value="TraesROB_scaffold_004891_01G000100.1"/>
    <property type="gene ID" value="TraesROB_scaffold_004891_01G000100"/>
</dbReference>
<reference evidence="2" key="2">
    <citation type="submission" date="2018-10" db="UniProtKB">
        <authorList>
            <consortium name="EnsemblPlants"/>
        </authorList>
    </citation>
    <scope>IDENTIFICATION</scope>
</reference>
<evidence type="ECO:0000313" key="3">
    <source>
        <dbReference type="Proteomes" id="UP000019116"/>
    </source>
</evidence>
<sequence>MPGKRGARTFLDHLPEDIIDRILIRLPPRDVGRCRVVCALWRSVTSTPEFMLEHRRRQPSLPIVDGAGRSASLVVVRDAGARTTSQQLWPFLAGFEHRNDEVCLRCTCDGFTIIARRGQFYICNPVTRKQALLPQPPSGLGVRTTVIALYMHHPTGEYRVLWVSGSQNWTESSLYVLTVGSDKPRHVEVTMPTVLSASMEWVLVEALIRTPPIQHRGSLHWCPADAKQITGDGEDIIVFDTQAESFRWMRSPNLLIQPDVYHMGNLLNMQEALAFSVVTLSTLDVWVMQDYEANIWAFKYRIDLPRVEKSRQLNLTSLKRKRMTPLDTTVRWFNQIAMFNDRELLIQFNRNRVLRCDTDGNVSGMVKIAKNNIAWFLLGIASKRA</sequence>
<dbReference type="Gramene" id="TraesCS7A03G1229700.1">
    <property type="protein sequence ID" value="TraesCS7A03G1229700.1.CDS1"/>
    <property type="gene ID" value="TraesCS7A03G1229700"/>
</dbReference>
<dbReference type="NCBIfam" id="TIGR01640">
    <property type="entry name" value="F_box_assoc_1"/>
    <property type="match status" value="1"/>
</dbReference>
<dbReference type="Gene3D" id="1.20.1280.50">
    <property type="match status" value="1"/>
</dbReference>
<dbReference type="Gramene" id="TraesLDM7A03G04017240.1">
    <property type="protein sequence ID" value="TraesLDM7A03G04017240.1.CDS1"/>
    <property type="gene ID" value="TraesLDM7A03G04017240"/>
</dbReference>
<protein>
    <recommendedName>
        <fullName evidence="1">F-box domain-containing protein</fullName>
    </recommendedName>
</protein>
<dbReference type="InterPro" id="IPR013187">
    <property type="entry name" value="F-box-assoc_dom_typ3"/>
</dbReference>
<dbReference type="STRING" id="4565.A0A3B6RNL8"/>
<organism evidence="2">
    <name type="scientific">Triticum aestivum</name>
    <name type="common">Wheat</name>
    <dbReference type="NCBI Taxonomy" id="4565"/>
    <lineage>
        <taxon>Eukaryota</taxon>
        <taxon>Viridiplantae</taxon>
        <taxon>Streptophyta</taxon>
        <taxon>Embryophyta</taxon>
        <taxon>Tracheophyta</taxon>
        <taxon>Spermatophyta</taxon>
        <taxon>Magnoliopsida</taxon>
        <taxon>Liliopsida</taxon>
        <taxon>Poales</taxon>
        <taxon>Poaceae</taxon>
        <taxon>BOP clade</taxon>
        <taxon>Pooideae</taxon>
        <taxon>Triticodae</taxon>
        <taxon>Triticeae</taxon>
        <taxon>Triticinae</taxon>
        <taxon>Triticum</taxon>
    </lineage>
</organism>
<dbReference type="Gramene" id="TraesJAG7A03G03997570.1">
    <property type="protein sequence ID" value="TraesJAG7A03G03997570.1.CDS1"/>
    <property type="gene ID" value="TraesJAG7A03G03997570"/>
</dbReference>
<dbReference type="Pfam" id="PF08268">
    <property type="entry name" value="FBA_3"/>
    <property type="match status" value="1"/>
</dbReference>
<dbReference type="AlphaFoldDB" id="A0A3B6RNL8"/>
<dbReference type="SUPFAM" id="SSF81383">
    <property type="entry name" value="F-box domain"/>
    <property type="match status" value="1"/>
</dbReference>
<evidence type="ECO:0000313" key="2">
    <source>
        <dbReference type="EnsemblPlants" id="TraesCS7A02G507000.1.cds1"/>
    </source>
</evidence>
<dbReference type="Gramene" id="TraesSTA7A03G04011000.1">
    <property type="protein sequence ID" value="TraesSTA7A03G04011000.1.CDS1"/>
    <property type="gene ID" value="TraesSTA7A03G04011000"/>
</dbReference>
<dbReference type="Proteomes" id="UP000019116">
    <property type="component" value="Chromosome 7A"/>
</dbReference>
<keyword evidence="3" id="KW-1185">Reference proteome</keyword>
<dbReference type="Gramene" id="TraesWEE_scaffold_060039_01G000200.1">
    <property type="protein sequence ID" value="TraesWEE_scaffold_060039_01G000200.1"/>
    <property type="gene ID" value="TraesWEE_scaffold_060039_01G000200"/>
</dbReference>
<dbReference type="OrthoDB" id="1306079at2759"/>
<dbReference type="Gramene" id="TraesNOR7A03G04058890.1">
    <property type="protein sequence ID" value="TraesNOR7A03G04058890.1.CDS1"/>
    <property type="gene ID" value="TraesNOR7A03G04058890"/>
</dbReference>